<dbReference type="STRING" id="1432141.A0A015KX81"/>
<name>A0A015KX81_RHIIW</name>
<gene>
    <name evidence="5" type="ORF">RirG_071850</name>
</gene>
<dbReference type="OrthoDB" id="2573941at2759"/>
<sequence>MNVTKEIHRINAGEIDRNISTSASWHAQYKDSPYIFIGNIPYDLTEGDIITIFSQFGEVLDLQLVRNKQTGESKGFAFLRYEDQRSTILAVDNLNNFTLLGRTLRVDHASAETKDGEKRTGMNAAPPLLRGDDESISGSDTEDSENFEDKVDPDDPMREYIIKKLKKEKKKAKKKAKKEKKKKKRNKDEEIGEEREVTKKRSRSRSNERDLEQNKRSESYIRNKSRSRSRSSGHDVRRHEYDRDERAKDVTRDRSRSRSKSRYDRGHDLERNHDKEKVDNKDFRGRDSQSDVGRSRRVTRRSRSRSKERYYSGRGHRQRYGRSPPPSHNHDRYDRHGRHGRYDRHDNGRNNRRSRSRSVDRDRRRSERY</sequence>
<keyword evidence="6" id="KW-1185">Reference proteome</keyword>
<feature type="compositionally biased region" description="Basic and acidic residues" evidence="3">
    <location>
        <begin position="109"/>
        <end position="120"/>
    </location>
</feature>
<dbReference type="InterPro" id="IPR051847">
    <property type="entry name" value="RNA_proc/Spliceosome_comp"/>
</dbReference>
<dbReference type="PANTHER" id="PTHR45880:SF1">
    <property type="entry name" value="RNA-BINDING MOTIF PROTEIN, X-LINKED 2"/>
    <property type="match status" value="1"/>
</dbReference>
<dbReference type="GO" id="GO:0005686">
    <property type="term" value="C:U2 snRNP"/>
    <property type="evidence" value="ECO:0007669"/>
    <property type="project" value="TreeGrafter"/>
</dbReference>
<dbReference type="GO" id="GO:0000398">
    <property type="term" value="P:mRNA splicing, via spliceosome"/>
    <property type="evidence" value="ECO:0007669"/>
    <property type="project" value="InterPro"/>
</dbReference>
<protein>
    <submittedName>
        <fullName evidence="5">Ist3p</fullName>
    </submittedName>
</protein>
<evidence type="ECO:0000256" key="2">
    <source>
        <dbReference type="PROSITE-ProRule" id="PRU00176"/>
    </source>
</evidence>
<comment type="caution">
    <text evidence="5">The sequence shown here is derived from an EMBL/GenBank/DDBJ whole genome shotgun (WGS) entry which is preliminary data.</text>
</comment>
<organism evidence="5 6">
    <name type="scientific">Rhizophagus irregularis (strain DAOM 197198w)</name>
    <name type="common">Glomus intraradices</name>
    <dbReference type="NCBI Taxonomy" id="1432141"/>
    <lineage>
        <taxon>Eukaryota</taxon>
        <taxon>Fungi</taxon>
        <taxon>Fungi incertae sedis</taxon>
        <taxon>Mucoromycota</taxon>
        <taxon>Glomeromycotina</taxon>
        <taxon>Glomeromycetes</taxon>
        <taxon>Glomerales</taxon>
        <taxon>Glomeraceae</taxon>
        <taxon>Rhizophagus</taxon>
    </lineage>
</organism>
<feature type="compositionally biased region" description="Basic and acidic residues" evidence="3">
    <location>
        <begin position="147"/>
        <end position="162"/>
    </location>
</feature>
<dbReference type="SUPFAM" id="SSF54928">
    <property type="entry name" value="RNA-binding domain, RBD"/>
    <property type="match status" value="1"/>
</dbReference>
<dbReference type="InterPro" id="IPR035979">
    <property type="entry name" value="RBD_domain_sf"/>
</dbReference>
<dbReference type="CDD" id="cd12411">
    <property type="entry name" value="RRM_ist3_like"/>
    <property type="match status" value="1"/>
</dbReference>
<dbReference type="GO" id="GO:0071011">
    <property type="term" value="C:precatalytic spliceosome"/>
    <property type="evidence" value="ECO:0007669"/>
    <property type="project" value="TreeGrafter"/>
</dbReference>
<dbReference type="GO" id="GO:0071013">
    <property type="term" value="C:catalytic step 2 spliceosome"/>
    <property type="evidence" value="ECO:0007669"/>
    <property type="project" value="TreeGrafter"/>
</dbReference>
<evidence type="ECO:0000259" key="4">
    <source>
        <dbReference type="PROSITE" id="PS50102"/>
    </source>
</evidence>
<reference evidence="5 6" key="1">
    <citation type="submission" date="2014-02" db="EMBL/GenBank/DDBJ databases">
        <title>Single nucleus genome sequencing reveals high similarity among nuclei of an endomycorrhizal fungus.</title>
        <authorList>
            <person name="Lin K."/>
            <person name="Geurts R."/>
            <person name="Zhang Z."/>
            <person name="Limpens E."/>
            <person name="Saunders D.G."/>
            <person name="Mu D."/>
            <person name="Pang E."/>
            <person name="Cao H."/>
            <person name="Cha H."/>
            <person name="Lin T."/>
            <person name="Zhou Q."/>
            <person name="Shang Y."/>
            <person name="Li Y."/>
            <person name="Ivanov S."/>
            <person name="Sharma T."/>
            <person name="Velzen R.V."/>
            <person name="Ruijter N.D."/>
            <person name="Aanen D.K."/>
            <person name="Win J."/>
            <person name="Kamoun S."/>
            <person name="Bisseling T."/>
            <person name="Huang S."/>
        </authorList>
    </citation>
    <scope>NUCLEOTIDE SEQUENCE [LARGE SCALE GENOMIC DNA]</scope>
    <source>
        <strain evidence="6">DAOM197198w</strain>
    </source>
</reference>
<evidence type="ECO:0000256" key="1">
    <source>
        <dbReference type="ARBA" id="ARBA00022884"/>
    </source>
</evidence>
<dbReference type="HOGENOM" id="CLU_045495_2_1_1"/>
<feature type="region of interest" description="Disordered" evidence="3">
    <location>
        <begin position="109"/>
        <end position="369"/>
    </location>
</feature>
<dbReference type="Pfam" id="PF00076">
    <property type="entry name" value="RRM_1"/>
    <property type="match status" value="1"/>
</dbReference>
<feature type="compositionally biased region" description="Basic and acidic residues" evidence="3">
    <location>
        <begin position="357"/>
        <end position="369"/>
    </location>
</feature>
<dbReference type="EMBL" id="JEMT01015752">
    <property type="protein sequence ID" value="EXX72174.1"/>
    <property type="molecule type" value="Genomic_DNA"/>
</dbReference>
<dbReference type="SMART" id="SM00360">
    <property type="entry name" value="RRM"/>
    <property type="match status" value="1"/>
</dbReference>
<dbReference type="GO" id="GO:0003723">
    <property type="term" value="F:RNA binding"/>
    <property type="evidence" value="ECO:0007669"/>
    <property type="project" value="UniProtKB-UniRule"/>
</dbReference>
<dbReference type="InterPro" id="IPR012677">
    <property type="entry name" value="Nucleotide-bd_a/b_plait_sf"/>
</dbReference>
<feature type="compositionally biased region" description="Basic and acidic residues" evidence="3">
    <location>
        <begin position="186"/>
        <end position="221"/>
    </location>
</feature>
<evidence type="ECO:0000313" key="5">
    <source>
        <dbReference type="EMBL" id="EXX72174.1"/>
    </source>
</evidence>
<keyword evidence="1 2" id="KW-0694">RNA-binding</keyword>
<proteinExistence type="predicted"/>
<evidence type="ECO:0000256" key="3">
    <source>
        <dbReference type="SAM" id="MobiDB-lite"/>
    </source>
</evidence>
<dbReference type="PROSITE" id="PS50102">
    <property type="entry name" value="RRM"/>
    <property type="match status" value="1"/>
</dbReference>
<feature type="compositionally biased region" description="Basic and acidic residues" evidence="3">
    <location>
        <begin position="232"/>
        <end position="289"/>
    </location>
</feature>
<dbReference type="InterPro" id="IPR000504">
    <property type="entry name" value="RRM_dom"/>
</dbReference>
<dbReference type="AlphaFoldDB" id="A0A015KX81"/>
<dbReference type="PANTHER" id="PTHR45880">
    <property type="entry name" value="RNA-BINDING MOTIF PROTEIN, X-LINKED 2"/>
    <property type="match status" value="1"/>
</dbReference>
<dbReference type="Proteomes" id="UP000022910">
    <property type="component" value="Unassembled WGS sequence"/>
</dbReference>
<feature type="compositionally biased region" description="Basic residues" evidence="3">
    <location>
        <begin position="163"/>
        <end position="185"/>
    </location>
</feature>
<dbReference type="InterPro" id="IPR045844">
    <property type="entry name" value="RRM_Ist3-like"/>
</dbReference>
<dbReference type="OMA" id="GSWHVDY"/>
<feature type="domain" description="RRM" evidence="4">
    <location>
        <begin position="33"/>
        <end position="111"/>
    </location>
</feature>
<accession>A0A015KX81</accession>
<evidence type="ECO:0000313" key="6">
    <source>
        <dbReference type="Proteomes" id="UP000022910"/>
    </source>
</evidence>
<dbReference type="Gene3D" id="3.30.70.330">
    <property type="match status" value="1"/>
</dbReference>
<feature type="compositionally biased region" description="Basic residues" evidence="3">
    <location>
        <begin position="295"/>
        <end position="304"/>
    </location>
</feature>